<dbReference type="GO" id="GO:0005524">
    <property type="term" value="F:ATP binding"/>
    <property type="evidence" value="ECO:0007669"/>
    <property type="project" value="UniProtKB-KW"/>
</dbReference>
<protein>
    <recommendedName>
        <fullName evidence="5">5-formyltetrahydrofolate cyclo-ligase</fullName>
        <ecNumber evidence="5">6.3.3.2</ecNumber>
    </recommendedName>
</protein>
<dbReference type="Pfam" id="PF01812">
    <property type="entry name" value="5-FTHF_cyc-lig"/>
    <property type="match status" value="1"/>
</dbReference>
<evidence type="ECO:0000256" key="2">
    <source>
        <dbReference type="ARBA" id="ARBA00022741"/>
    </source>
</evidence>
<keyword evidence="2 4" id="KW-0547">Nucleotide-binding</keyword>
<dbReference type="GO" id="GO:0046872">
    <property type="term" value="F:metal ion binding"/>
    <property type="evidence" value="ECO:0007669"/>
    <property type="project" value="UniProtKB-KW"/>
</dbReference>
<dbReference type="GO" id="GO:0030272">
    <property type="term" value="F:5-formyltetrahydrofolate cyclo-ligase activity"/>
    <property type="evidence" value="ECO:0007669"/>
    <property type="project" value="UniProtKB-EC"/>
</dbReference>
<dbReference type="EMBL" id="SVNY01000006">
    <property type="protein sequence ID" value="MBE6834319.1"/>
    <property type="molecule type" value="Genomic_DNA"/>
</dbReference>
<dbReference type="AlphaFoldDB" id="A0A928KU20"/>
<sequence length="189" mass="20998">MSVPEEKKKLRAELKQRIAALTPDYMEKSDREILQNIFRHPCYQTAKTIFCFVGTASEINTGPLIEQALSDGKRVAIPLCIGKGIMEAREIHSLAELHSGMMGILEPAADSTLVPPAEIDFAILPCVSCDRQGNRLGYGGGYYDRFLRQASFRSVLICRERLLCEQIPTEAHDIAIPVVITEAGCFSRK</sequence>
<dbReference type="GO" id="GO:0009396">
    <property type="term" value="P:folic acid-containing compound biosynthetic process"/>
    <property type="evidence" value="ECO:0007669"/>
    <property type="project" value="TreeGrafter"/>
</dbReference>
<dbReference type="Proteomes" id="UP000754750">
    <property type="component" value="Unassembled WGS sequence"/>
</dbReference>
<dbReference type="EC" id="6.3.3.2" evidence="5"/>
<dbReference type="SUPFAM" id="SSF100950">
    <property type="entry name" value="NagB/RpiA/CoA transferase-like"/>
    <property type="match status" value="1"/>
</dbReference>
<dbReference type="PANTHER" id="PTHR23407">
    <property type="entry name" value="ATPASE INHIBITOR/5-FORMYLTETRAHYDROFOLATE CYCLO-LIGASE"/>
    <property type="match status" value="1"/>
</dbReference>
<dbReference type="NCBIfam" id="TIGR02727">
    <property type="entry name" value="MTHFS_bact"/>
    <property type="match status" value="1"/>
</dbReference>
<comment type="caution">
    <text evidence="6">The sequence shown here is derived from an EMBL/GenBank/DDBJ whole genome shotgun (WGS) entry which is preliminary data.</text>
</comment>
<comment type="cofactor">
    <cofactor evidence="5">
        <name>Mg(2+)</name>
        <dbReference type="ChEBI" id="CHEBI:18420"/>
    </cofactor>
</comment>
<keyword evidence="6" id="KW-0436">Ligase</keyword>
<evidence type="ECO:0000256" key="1">
    <source>
        <dbReference type="ARBA" id="ARBA00010638"/>
    </source>
</evidence>
<feature type="binding site" evidence="4">
    <location>
        <position position="53"/>
    </location>
    <ligand>
        <name>substrate</name>
    </ligand>
</feature>
<evidence type="ECO:0000256" key="5">
    <source>
        <dbReference type="RuleBase" id="RU361279"/>
    </source>
</evidence>
<feature type="binding site" evidence="4">
    <location>
        <begin position="135"/>
        <end position="143"/>
    </location>
    <ligand>
        <name>ATP</name>
        <dbReference type="ChEBI" id="CHEBI:30616"/>
    </ligand>
</feature>
<comment type="similarity">
    <text evidence="1 5">Belongs to the 5-formyltetrahydrofolate cyclo-ligase family.</text>
</comment>
<feature type="binding site" evidence="4">
    <location>
        <position position="58"/>
    </location>
    <ligand>
        <name>substrate</name>
    </ligand>
</feature>
<comment type="catalytic activity">
    <reaction evidence="5">
        <text>(6S)-5-formyl-5,6,7,8-tetrahydrofolate + ATP = (6R)-5,10-methenyltetrahydrofolate + ADP + phosphate</text>
        <dbReference type="Rhea" id="RHEA:10488"/>
        <dbReference type="ChEBI" id="CHEBI:30616"/>
        <dbReference type="ChEBI" id="CHEBI:43474"/>
        <dbReference type="ChEBI" id="CHEBI:57455"/>
        <dbReference type="ChEBI" id="CHEBI:57457"/>
        <dbReference type="ChEBI" id="CHEBI:456216"/>
        <dbReference type="EC" id="6.3.3.2"/>
    </reaction>
</comment>
<evidence type="ECO:0000313" key="6">
    <source>
        <dbReference type="EMBL" id="MBE6834319.1"/>
    </source>
</evidence>
<reference evidence="6" key="1">
    <citation type="submission" date="2019-04" db="EMBL/GenBank/DDBJ databases">
        <title>Evolution of Biomass-Degrading Anaerobic Consortia Revealed by Metagenomics.</title>
        <authorList>
            <person name="Peng X."/>
        </authorList>
    </citation>
    <scope>NUCLEOTIDE SEQUENCE</scope>
    <source>
        <strain evidence="6">SIG551</strain>
    </source>
</reference>
<evidence type="ECO:0000256" key="3">
    <source>
        <dbReference type="ARBA" id="ARBA00022840"/>
    </source>
</evidence>
<organism evidence="6 7">
    <name type="scientific">Faecalispora sporosphaeroides</name>
    <dbReference type="NCBI Taxonomy" id="1549"/>
    <lineage>
        <taxon>Bacteria</taxon>
        <taxon>Bacillati</taxon>
        <taxon>Bacillota</taxon>
        <taxon>Clostridia</taxon>
        <taxon>Eubacteriales</taxon>
        <taxon>Oscillospiraceae</taxon>
        <taxon>Faecalispora</taxon>
    </lineage>
</organism>
<dbReference type="PANTHER" id="PTHR23407:SF1">
    <property type="entry name" value="5-FORMYLTETRAHYDROFOLATE CYCLO-LIGASE"/>
    <property type="match status" value="1"/>
</dbReference>
<dbReference type="RefSeq" id="WP_020073775.1">
    <property type="nucleotide sequence ID" value="NZ_SVNY01000006.1"/>
</dbReference>
<feature type="binding site" evidence="4">
    <location>
        <begin position="7"/>
        <end position="11"/>
    </location>
    <ligand>
        <name>ATP</name>
        <dbReference type="ChEBI" id="CHEBI:30616"/>
    </ligand>
</feature>
<dbReference type="Gene3D" id="3.40.50.10420">
    <property type="entry name" value="NagB/RpiA/CoA transferase-like"/>
    <property type="match status" value="1"/>
</dbReference>
<dbReference type="InterPro" id="IPR024185">
    <property type="entry name" value="FTHF_cligase-like_sf"/>
</dbReference>
<dbReference type="InterPro" id="IPR037171">
    <property type="entry name" value="NagB/RpiA_transferase-like"/>
</dbReference>
<accession>A0A928KU20</accession>
<evidence type="ECO:0000313" key="7">
    <source>
        <dbReference type="Proteomes" id="UP000754750"/>
    </source>
</evidence>
<name>A0A928KU20_9FIRM</name>
<dbReference type="PIRSF" id="PIRSF006806">
    <property type="entry name" value="FTHF_cligase"/>
    <property type="match status" value="1"/>
</dbReference>
<evidence type="ECO:0000256" key="4">
    <source>
        <dbReference type="PIRSR" id="PIRSR006806-1"/>
    </source>
</evidence>
<proteinExistence type="inferred from homology"/>
<keyword evidence="5" id="KW-0460">Magnesium</keyword>
<gene>
    <name evidence="6" type="ORF">E7512_12205</name>
</gene>
<keyword evidence="5" id="KW-0479">Metal-binding</keyword>
<keyword evidence="3 4" id="KW-0067">ATP-binding</keyword>
<dbReference type="GO" id="GO:0035999">
    <property type="term" value="P:tetrahydrofolate interconversion"/>
    <property type="evidence" value="ECO:0007669"/>
    <property type="project" value="TreeGrafter"/>
</dbReference>
<dbReference type="InterPro" id="IPR002698">
    <property type="entry name" value="FTHF_cligase"/>
</dbReference>